<comment type="function">
    <text evidence="1">Catalyzes the release of fatty acids from lysophospholipids.</text>
</comment>
<dbReference type="Pfam" id="PF01735">
    <property type="entry name" value="PLA2_B"/>
    <property type="match status" value="1"/>
</dbReference>
<dbReference type="EC" id="3.1.1.5" evidence="3 11"/>
<evidence type="ECO:0000256" key="10">
    <source>
        <dbReference type="PROSITE-ProRule" id="PRU00555"/>
    </source>
</evidence>
<keyword evidence="5 10" id="KW-0378">Hydrolase</keyword>
<evidence type="ECO:0000313" key="13">
    <source>
        <dbReference type="EMBL" id="KAL2849942.1"/>
    </source>
</evidence>
<feature type="domain" description="PLA2c" evidence="12">
    <location>
        <begin position="44"/>
        <end position="273"/>
    </location>
</feature>
<evidence type="ECO:0000256" key="3">
    <source>
        <dbReference type="ARBA" id="ARBA00013274"/>
    </source>
</evidence>
<evidence type="ECO:0000256" key="4">
    <source>
        <dbReference type="ARBA" id="ARBA00022729"/>
    </source>
</evidence>
<dbReference type="PANTHER" id="PTHR10728:SF33">
    <property type="entry name" value="LYSOPHOSPHOLIPASE 1-RELATED"/>
    <property type="match status" value="1"/>
</dbReference>
<evidence type="ECO:0000256" key="9">
    <source>
        <dbReference type="ARBA" id="ARBA00049531"/>
    </source>
</evidence>
<keyword evidence="7 10" id="KW-0443">Lipid metabolism</keyword>
<evidence type="ECO:0000256" key="11">
    <source>
        <dbReference type="RuleBase" id="RU362103"/>
    </source>
</evidence>
<protein>
    <recommendedName>
        <fullName evidence="3 11">Lysophospholipase</fullName>
        <ecNumber evidence="3 11">3.1.1.5</ecNumber>
    </recommendedName>
</protein>
<comment type="similarity">
    <text evidence="2 11">Belongs to the lysophospholipase family.</text>
</comment>
<evidence type="ECO:0000256" key="2">
    <source>
        <dbReference type="ARBA" id="ARBA00008780"/>
    </source>
</evidence>
<keyword evidence="8" id="KW-0325">Glycoprotein</keyword>
<reference evidence="13 14" key="1">
    <citation type="submission" date="2024-07" db="EMBL/GenBank/DDBJ databases">
        <title>Section-level genome sequencing and comparative genomics of Aspergillus sections Usti and Cavernicolus.</title>
        <authorList>
            <consortium name="Lawrence Berkeley National Laboratory"/>
            <person name="Nybo J.L."/>
            <person name="Vesth T.C."/>
            <person name="Theobald S."/>
            <person name="Frisvad J.C."/>
            <person name="Larsen T.O."/>
            <person name="Kjaerboelling I."/>
            <person name="Rothschild-Mancinelli K."/>
            <person name="Lyhne E.K."/>
            <person name="Kogle M.E."/>
            <person name="Barry K."/>
            <person name="Clum A."/>
            <person name="Na H."/>
            <person name="Ledsgaard L."/>
            <person name="Lin J."/>
            <person name="Lipzen A."/>
            <person name="Kuo A."/>
            <person name="Riley R."/>
            <person name="Mondo S."/>
            <person name="Labutti K."/>
            <person name="Haridas S."/>
            <person name="Pangalinan J."/>
            <person name="Salamov A.A."/>
            <person name="Simmons B.A."/>
            <person name="Magnuson J.K."/>
            <person name="Chen J."/>
            <person name="Drula E."/>
            <person name="Henrissat B."/>
            <person name="Wiebenga A."/>
            <person name="Lubbers R.J."/>
            <person name="Gomes A.C."/>
            <person name="Makela M.R."/>
            <person name="Stajich J."/>
            <person name="Grigoriev I.V."/>
            <person name="Mortensen U.H."/>
            <person name="De Vries R.P."/>
            <person name="Baker S.E."/>
            <person name="Andersen M.R."/>
        </authorList>
    </citation>
    <scope>NUCLEOTIDE SEQUENCE [LARGE SCALE GENOMIC DNA]</scope>
    <source>
        <strain evidence="13 14">CBS 123904</strain>
    </source>
</reference>
<accession>A0ABR4KF42</accession>
<name>A0ABR4KF42_9EURO</name>
<evidence type="ECO:0000256" key="6">
    <source>
        <dbReference type="ARBA" id="ARBA00022963"/>
    </source>
</evidence>
<evidence type="ECO:0000256" key="7">
    <source>
        <dbReference type="ARBA" id="ARBA00023098"/>
    </source>
</evidence>
<dbReference type="Proteomes" id="UP001610446">
    <property type="component" value="Unassembled WGS sequence"/>
</dbReference>
<evidence type="ECO:0000256" key="5">
    <source>
        <dbReference type="ARBA" id="ARBA00022801"/>
    </source>
</evidence>
<dbReference type="Gene3D" id="3.40.1090.10">
    <property type="entry name" value="Cytosolic phospholipase A2 catalytic domain"/>
    <property type="match status" value="2"/>
</dbReference>
<comment type="caution">
    <text evidence="13">The sequence shown here is derived from an EMBL/GenBank/DDBJ whole genome shotgun (WGS) entry which is preliminary data.</text>
</comment>
<keyword evidence="4" id="KW-0732">Signal</keyword>
<keyword evidence="6 10" id="KW-0442">Lipid degradation</keyword>
<dbReference type="PROSITE" id="PS51210">
    <property type="entry name" value="PLA2C"/>
    <property type="match status" value="1"/>
</dbReference>
<sequence length="273" mass="29640">MKLPLVVTAAAGIANAASLPPGSADITVRALPDALDGYTRKEVASPSAKPPIRDANRLSGHETEWLKVRRKATLSPMKELLGRLGLGDFDASAYLDKHSSNIDNIPNIAVGLSGGAYRAMTKGAGALKAFDVRTKNATETGHLGGLLQSSTYKKIIDQVRSKSGAGFNTSFTDYWSRFLSFQLINSTTDDGGASFTWSSIADIDDFKAGQYPLPMVVMDGRNSGEMIIETNATAYEVTPWEFGSWDPTVYAFAPLKYLGTKYLIHSRRQCLRY</sequence>
<organism evidence="13 14">
    <name type="scientific">Aspergillus pseudoustus</name>
    <dbReference type="NCBI Taxonomy" id="1810923"/>
    <lineage>
        <taxon>Eukaryota</taxon>
        <taxon>Fungi</taxon>
        <taxon>Dikarya</taxon>
        <taxon>Ascomycota</taxon>
        <taxon>Pezizomycotina</taxon>
        <taxon>Eurotiomycetes</taxon>
        <taxon>Eurotiomycetidae</taxon>
        <taxon>Eurotiales</taxon>
        <taxon>Aspergillaceae</taxon>
        <taxon>Aspergillus</taxon>
        <taxon>Aspergillus subgen. Nidulantes</taxon>
    </lineage>
</organism>
<proteinExistence type="inferred from homology"/>
<keyword evidence="14" id="KW-1185">Reference proteome</keyword>
<gene>
    <name evidence="13" type="ORF">BJY01DRAFT_245738</name>
</gene>
<keyword evidence="13" id="KW-0808">Transferase</keyword>
<comment type="catalytic activity">
    <reaction evidence="9 11">
        <text>a 1-acyl-sn-glycero-3-phosphocholine + H2O = sn-glycerol 3-phosphocholine + a fatty acid + H(+)</text>
        <dbReference type="Rhea" id="RHEA:15177"/>
        <dbReference type="ChEBI" id="CHEBI:15377"/>
        <dbReference type="ChEBI" id="CHEBI:15378"/>
        <dbReference type="ChEBI" id="CHEBI:16870"/>
        <dbReference type="ChEBI" id="CHEBI:28868"/>
        <dbReference type="ChEBI" id="CHEBI:58168"/>
        <dbReference type="EC" id="3.1.1.5"/>
    </reaction>
</comment>
<dbReference type="EMBL" id="JBFXLU010000040">
    <property type="protein sequence ID" value="KAL2849942.1"/>
    <property type="molecule type" value="Genomic_DNA"/>
</dbReference>
<dbReference type="GO" id="GO:0016740">
    <property type="term" value="F:transferase activity"/>
    <property type="evidence" value="ECO:0007669"/>
    <property type="project" value="UniProtKB-KW"/>
</dbReference>
<dbReference type="SMART" id="SM00022">
    <property type="entry name" value="PLAc"/>
    <property type="match status" value="1"/>
</dbReference>
<evidence type="ECO:0000256" key="8">
    <source>
        <dbReference type="ARBA" id="ARBA00023180"/>
    </source>
</evidence>
<dbReference type="InterPro" id="IPR002642">
    <property type="entry name" value="LysoPLipase_cat_dom"/>
</dbReference>
<dbReference type="InterPro" id="IPR016035">
    <property type="entry name" value="Acyl_Trfase/lysoPLipase"/>
</dbReference>
<dbReference type="SUPFAM" id="SSF52151">
    <property type="entry name" value="FabD/lysophospholipase-like"/>
    <property type="match status" value="1"/>
</dbReference>
<dbReference type="PANTHER" id="PTHR10728">
    <property type="entry name" value="CYTOSOLIC PHOSPHOLIPASE A2"/>
    <property type="match status" value="1"/>
</dbReference>
<evidence type="ECO:0000256" key="1">
    <source>
        <dbReference type="ARBA" id="ARBA00002169"/>
    </source>
</evidence>
<evidence type="ECO:0000313" key="14">
    <source>
        <dbReference type="Proteomes" id="UP001610446"/>
    </source>
</evidence>
<evidence type="ECO:0000259" key="12">
    <source>
        <dbReference type="PROSITE" id="PS51210"/>
    </source>
</evidence>
<dbReference type="GO" id="GO:0016787">
    <property type="term" value="F:hydrolase activity"/>
    <property type="evidence" value="ECO:0007669"/>
    <property type="project" value="UniProtKB-KW"/>
</dbReference>